<gene>
    <name evidence="3" type="ORF">CLOSTHATH_02182</name>
</gene>
<dbReference type="Gene3D" id="1.10.1380.10">
    <property type="entry name" value="Neutral endopeptidase , domain2"/>
    <property type="match status" value="1"/>
</dbReference>
<dbReference type="Proteomes" id="UP000004968">
    <property type="component" value="Unassembled WGS sequence"/>
</dbReference>
<feature type="domain" description="Peptidase M13 N-terminal" evidence="2">
    <location>
        <begin position="49"/>
        <end position="344"/>
    </location>
</feature>
<keyword evidence="3" id="KW-0378">Hydrolase</keyword>
<accession>D3AEZ8</accession>
<sequence>MAMAEDSVVGRDGALQSTEKGQTPEDEQNIEDAVRTAGKAETGSVRAEDDYYNYVNQKLLAGKQIPEDSESWSYFYELGQESYHNLSELLDEVINQRSNLAEGSPEQKIVDLYQTAMDMEERKRAGFGALQPYLDSIRGAADIQEYIEAVGAVNNDLGFSSLIALAYFEDMKNSQNYGCYLGSADLGPGKETLEDKTQSVLLEAYRNYIKNIMESTGISWKKAEETASDIYKFQTDLAAATLPLSDQNDPEKTYNPLSLEELRTLYSNIDIEAYLKAAGADGFHSWVVNDPGQAKKINSYLTEDHLPLLKEYSIFCLVKDFSPFLTPEIRDSTIAWNNTQKGVQGKKTG</sequence>
<dbReference type="InterPro" id="IPR000718">
    <property type="entry name" value="Peptidase_M13"/>
</dbReference>
<evidence type="ECO:0000259" key="2">
    <source>
        <dbReference type="Pfam" id="PF05649"/>
    </source>
</evidence>
<dbReference type="HOGENOM" id="CLU_794040_0_0_9"/>
<organism evidence="3 4">
    <name type="scientific">Hungatella hathewayi DSM 13479</name>
    <dbReference type="NCBI Taxonomy" id="566550"/>
    <lineage>
        <taxon>Bacteria</taxon>
        <taxon>Bacillati</taxon>
        <taxon>Bacillota</taxon>
        <taxon>Clostridia</taxon>
        <taxon>Lachnospirales</taxon>
        <taxon>Lachnospiraceae</taxon>
        <taxon>Hungatella</taxon>
    </lineage>
</organism>
<dbReference type="RefSeq" id="WP_006772703.1">
    <property type="nucleotide sequence ID" value="NZ_GG667635.1"/>
</dbReference>
<evidence type="ECO:0000313" key="4">
    <source>
        <dbReference type="Proteomes" id="UP000004968"/>
    </source>
</evidence>
<dbReference type="SUPFAM" id="SSF55486">
    <property type="entry name" value="Metalloproteases ('zincins'), catalytic domain"/>
    <property type="match status" value="1"/>
</dbReference>
<dbReference type="EMBL" id="ACIO01000160">
    <property type="protein sequence ID" value="EFC99656.1"/>
    <property type="molecule type" value="Genomic_DNA"/>
</dbReference>
<comment type="caution">
    <text evidence="3">The sequence shown here is derived from an EMBL/GenBank/DDBJ whole genome shotgun (WGS) entry which is preliminary data.</text>
</comment>
<dbReference type="InterPro" id="IPR008753">
    <property type="entry name" value="Peptidase_M13_N"/>
</dbReference>
<protein>
    <submittedName>
        <fullName evidence="3">Peptidase family M13</fullName>
        <ecNumber evidence="3">3.4.24.-</ecNumber>
    </submittedName>
</protein>
<dbReference type="PANTHER" id="PTHR11733">
    <property type="entry name" value="ZINC METALLOPROTEASE FAMILY M13 NEPRILYSIN-RELATED"/>
    <property type="match status" value="1"/>
</dbReference>
<dbReference type="GO" id="GO:0005886">
    <property type="term" value="C:plasma membrane"/>
    <property type="evidence" value="ECO:0007669"/>
    <property type="project" value="TreeGrafter"/>
</dbReference>
<reference evidence="3 4" key="1">
    <citation type="submission" date="2010-01" db="EMBL/GenBank/DDBJ databases">
        <authorList>
            <person name="Weinstock G."/>
            <person name="Sodergren E."/>
            <person name="Clifton S."/>
            <person name="Fulton L."/>
            <person name="Fulton B."/>
            <person name="Courtney L."/>
            <person name="Fronick C."/>
            <person name="Harrison M."/>
            <person name="Strong C."/>
            <person name="Farmer C."/>
            <person name="Delahaunty K."/>
            <person name="Markovic C."/>
            <person name="Hall O."/>
            <person name="Minx P."/>
            <person name="Tomlinson C."/>
            <person name="Mitreva M."/>
            <person name="Nelson J."/>
            <person name="Hou S."/>
            <person name="Wollam A."/>
            <person name="Pepin K.H."/>
            <person name="Johnson M."/>
            <person name="Bhonagiri V."/>
            <person name="Nash W.E."/>
            <person name="Warren W."/>
            <person name="Chinwalla A."/>
            <person name="Mardis E.R."/>
            <person name="Wilson R.K."/>
        </authorList>
    </citation>
    <scope>NUCLEOTIDE SEQUENCE [LARGE SCALE GENOMIC DNA]</scope>
    <source>
        <strain evidence="3 4">DSM 13479</strain>
    </source>
</reference>
<proteinExistence type="predicted"/>
<dbReference type="PANTHER" id="PTHR11733:SF167">
    <property type="entry name" value="FI17812P1-RELATED"/>
    <property type="match status" value="1"/>
</dbReference>
<name>D3AEZ8_9FIRM</name>
<dbReference type="InterPro" id="IPR042089">
    <property type="entry name" value="Peptidase_M13_dom_2"/>
</dbReference>
<dbReference type="Pfam" id="PF05649">
    <property type="entry name" value="Peptidase_M13_N"/>
    <property type="match status" value="1"/>
</dbReference>
<dbReference type="GO" id="GO:0016485">
    <property type="term" value="P:protein processing"/>
    <property type="evidence" value="ECO:0007669"/>
    <property type="project" value="TreeGrafter"/>
</dbReference>
<evidence type="ECO:0000256" key="1">
    <source>
        <dbReference type="SAM" id="MobiDB-lite"/>
    </source>
</evidence>
<dbReference type="AlphaFoldDB" id="D3AEZ8"/>
<evidence type="ECO:0000313" key="3">
    <source>
        <dbReference type="EMBL" id="EFC99656.1"/>
    </source>
</evidence>
<dbReference type="GO" id="GO:0004222">
    <property type="term" value="F:metalloendopeptidase activity"/>
    <property type="evidence" value="ECO:0007669"/>
    <property type="project" value="InterPro"/>
</dbReference>
<feature type="region of interest" description="Disordered" evidence="1">
    <location>
        <begin position="1"/>
        <end position="42"/>
    </location>
</feature>
<dbReference type="EC" id="3.4.24.-" evidence="3"/>
<dbReference type="PROSITE" id="PS51885">
    <property type="entry name" value="NEPRILYSIN"/>
    <property type="match status" value="1"/>
</dbReference>